<evidence type="ECO:0000313" key="9">
    <source>
        <dbReference type="EMBL" id="PVD20904.1"/>
    </source>
</evidence>
<dbReference type="PANTHER" id="PTHR11211:SF40">
    <property type="entry name" value="MIRROR, ISOFORM C"/>
    <property type="match status" value="1"/>
</dbReference>
<evidence type="ECO:0000256" key="4">
    <source>
        <dbReference type="ARBA" id="ARBA00023155"/>
    </source>
</evidence>
<dbReference type="InterPro" id="IPR008422">
    <property type="entry name" value="KN_HD"/>
</dbReference>
<dbReference type="Pfam" id="PF05920">
    <property type="entry name" value="Homeobox_KN"/>
    <property type="match status" value="1"/>
</dbReference>
<dbReference type="EMBL" id="PZQS01000012">
    <property type="protein sequence ID" value="PVD20904.1"/>
    <property type="molecule type" value="Genomic_DNA"/>
</dbReference>
<dbReference type="SMART" id="SM00389">
    <property type="entry name" value="HOX"/>
    <property type="match status" value="1"/>
</dbReference>
<dbReference type="InterPro" id="IPR009057">
    <property type="entry name" value="Homeodomain-like_sf"/>
</dbReference>
<feature type="compositionally biased region" description="Low complexity" evidence="7">
    <location>
        <begin position="246"/>
        <end position="257"/>
    </location>
</feature>
<keyword evidence="3 6" id="KW-0238">DNA-binding</keyword>
<feature type="compositionally biased region" description="Basic and acidic residues" evidence="7">
    <location>
        <begin position="191"/>
        <end position="204"/>
    </location>
</feature>
<dbReference type="Gene3D" id="1.10.10.60">
    <property type="entry name" value="Homeodomain-like"/>
    <property type="match status" value="1"/>
</dbReference>
<dbReference type="OrthoDB" id="5399138at2759"/>
<dbReference type="FunFam" id="1.10.10.60:FF:000003">
    <property type="entry name" value="Iroquois-class homeobox protein IRX"/>
    <property type="match status" value="1"/>
</dbReference>
<keyword evidence="4 6" id="KW-0371">Homeobox</keyword>
<dbReference type="GO" id="GO:0030182">
    <property type="term" value="P:neuron differentiation"/>
    <property type="evidence" value="ECO:0007669"/>
    <property type="project" value="TreeGrafter"/>
</dbReference>
<organism evidence="9 10">
    <name type="scientific">Pomacea canaliculata</name>
    <name type="common">Golden apple snail</name>
    <dbReference type="NCBI Taxonomy" id="400727"/>
    <lineage>
        <taxon>Eukaryota</taxon>
        <taxon>Metazoa</taxon>
        <taxon>Spiralia</taxon>
        <taxon>Lophotrochozoa</taxon>
        <taxon>Mollusca</taxon>
        <taxon>Gastropoda</taxon>
        <taxon>Caenogastropoda</taxon>
        <taxon>Architaenioglossa</taxon>
        <taxon>Ampullarioidea</taxon>
        <taxon>Ampullariidae</taxon>
        <taxon>Pomacea</taxon>
    </lineage>
</organism>
<dbReference type="PROSITE" id="PS50071">
    <property type="entry name" value="HOMEOBOX_2"/>
    <property type="match status" value="1"/>
</dbReference>
<evidence type="ECO:0000256" key="5">
    <source>
        <dbReference type="ARBA" id="ARBA00023242"/>
    </source>
</evidence>
<feature type="compositionally biased region" description="Acidic residues" evidence="7">
    <location>
        <begin position="205"/>
        <end position="217"/>
    </location>
</feature>
<keyword evidence="5 6" id="KW-0539">Nucleus</keyword>
<dbReference type="GO" id="GO:0000978">
    <property type="term" value="F:RNA polymerase II cis-regulatory region sequence-specific DNA binding"/>
    <property type="evidence" value="ECO:0007669"/>
    <property type="project" value="TreeGrafter"/>
</dbReference>
<evidence type="ECO:0000256" key="3">
    <source>
        <dbReference type="ARBA" id="ARBA00023125"/>
    </source>
</evidence>
<evidence type="ECO:0000259" key="8">
    <source>
        <dbReference type="PROSITE" id="PS50071"/>
    </source>
</evidence>
<dbReference type="SUPFAM" id="SSF46689">
    <property type="entry name" value="Homeodomain-like"/>
    <property type="match status" value="1"/>
</dbReference>
<dbReference type="STRING" id="400727.A0A2T7NIA6"/>
<evidence type="ECO:0000256" key="2">
    <source>
        <dbReference type="ARBA" id="ARBA00008446"/>
    </source>
</evidence>
<feature type="domain" description="Homeobox" evidence="8">
    <location>
        <begin position="126"/>
        <end position="183"/>
    </location>
</feature>
<dbReference type="Proteomes" id="UP000245119">
    <property type="component" value="Linkage Group LG12"/>
</dbReference>
<comment type="subcellular location">
    <subcellularLocation>
        <location evidence="1 6">Nucleus</location>
    </subcellularLocation>
</comment>
<dbReference type="CDD" id="cd00086">
    <property type="entry name" value="homeodomain"/>
    <property type="match status" value="1"/>
</dbReference>
<dbReference type="PANTHER" id="PTHR11211">
    <property type="entry name" value="IROQUOIS-CLASS HOMEODOMAIN PROTEIN IRX"/>
    <property type="match status" value="1"/>
</dbReference>
<name>A0A2T7NIA6_POMCA</name>
<dbReference type="GO" id="GO:0048468">
    <property type="term" value="P:cell development"/>
    <property type="evidence" value="ECO:0007669"/>
    <property type="project" value="TreeGrafter"/>
</dbReference>
<evidence type="ECO:0000256" key="6">
    <source>
        <dbReference type="PROSITE-ProRule" id="PRU00108"/>
    </source>
</evidence>
<sequence length="439" mass="46899">MHFDSQTSPGVSLFCGEGRPYLANAPLGQRLCLCPVSHEGPHSHLSASGGVLSGGLKPLATHPNTAVPPGHDASAFYPPLFRGLPVRPELTTLTSGGPRLPFDPAMAAHPYGLLYAGLDVNGLGMRKAATRETTGPLKAWLHEHRKNPYPTKAEKIMLAIITKMTLTQVSTWFANARRRLKKESRLYTVKDGAHDDSDHNPRDRDDDDDANETDDDCGLLRGCTDSDEDINVDVSDISDHEDDPVTPTATSASTSSPMGKHSPLSSSPMGKHSPLSSSSPHTSFTSSPPFVANRIPFFLYTSGISPAMALHGVPNGVAHGNSCSTQATFSKTLSPAVIAQPSIPLGAAATAPSTAAARSSSSVVQSSRPKIWSISEIIHSESERTSATGSAAKVSESDRKNDRTKDDDVSRDRSTWLQPLALDQQPNRTRSRQDMTCPP</sequence>
<accession>A0A2T7NIA6</accession>
<feature type="compositionally biased region" description="Basic and acidic residues" evidence="7">
    <location>
        <begin position="395"/>
        <end position="414"/>
    </location>
</feature>
<comment type="similarity">
    <text evidence="2">Belongs to the TALE/IRO homeobox family.</text>
</comment>
<reference evidence="9 10" key="1">
    <citation type="submission" date="2018-04" db="EMBL/GenBank/DDBJ databases">
        <title>The genome of golden apple snail Pomacea canaliculata provides insight into stress tolerance and invasive adaptation.</title>
        <authorList>
            <person name="Liu C."/>
            <person name="Liu B."/>
            <person name="Ren Y."/>
            <person name="Zhang Y."/>
            <person name="Wang H."/>
            <person name="Li S."/>
            <person name="Jiang F."/>
            <person name="Yin L."/>
            <person name="Zhang G."/>
            <person name="Qian W."/>
            <person name="Fan W."/>
        </authorList>
    </citation>
    <scope>NUCLEOTIDE SEQUENCE [LARGE SCALE GENOMIC DNA]</scope>
    <source>
        <strain evidence="9">SZHN2017</strain>
        <tissue evidence="9">Muscle</tissue>
    </source>
</reference>
<comment type="caution">
    <text evidence="9">The sequence shown here is derived from an EMBL/GenBank/DDBJ whole genome shotgun (WGS) entry which is preliminary data.</text>
</comment>
<evidence type="ECO:0000256" key="1">
    <source>
        <dbReference type="ARBA" id="ARBA00004123"/>
    </source>
</evidence>
<evidence type="ECO:0000313" key="10">
    <source>
        <dbReference type="Proteomes" id="UP000245119"/>
    </source>
</evidence>
<proteinExistence type="inferred from homology"/>
<dbReference type="GO" id="GO:0000981">
    <property type="term" value="F:DNA-binding transcription factor activity, RNA polymerase II-specific"/>
    <property type="evidence" value="ECO:0007669"/>
    <property type="project" value="InterPro"/>
</dbReference>
<gene>
    <name evidence="9" type="ORF">C0Q70_19067</name>
</gene>
<feature type="region of interest" description="Disordered" evidence="7">
    <location>
        <begin position="382"/>
        <end position="439"/>
    </location>
</feature>
<feature type="compositionally biased region" description="Low complexity" evidence="7">
    <location>
        <begin position="265"/>
        <end position="286"/>
    </location>
</feature>
<feature type="DNA-binding region" description="Homeobox" evidence="6">
    <location>
        <begin position="128"/>
        <end position="184"/>
    </location>
</feature>
<protein>
    <recommendedName>
        <fullName evidence="8">Homeobox domain-containing protein</fullName>
    </recommendedName>
</protein>
<evidence type="ECO:0000256" key="7">
    <source>
        <dbReference type="SAM" id="MobiDB-lite"/>
    </source>
</evidence>
<dbReference type="GO" id="GO:0005634">
    <property type="term" value="C:nucleus"/>
    <property type="evidence" value="ECO:0007669"/>
    <property type="project" value="UniProtKB-SubCell"/>
</dbReference>
<keyword evidence="10" id="KW-1185">Reference proteome</keyword>
<dbReference type="PROSITE" id="PS00027">
    <property type="entry name" value="HOMEOBOX_1"/>
    <property type="match status" value="1"/>
</dbReference>
<dbReference type="AlphaFoldDB" id="A0A2T7NIA6"/>
<dbReference type="InterPro" id="IPR001356">
    <property type="entry name" value="HD"/>
</dbReference>
<feature type="region of interest" description="Disordered" evidence="7">
    <location>
        <begin position="191"/>
        <end position="286"/>
    </location>
</feature>
<dbReference type="InterPro" id="IPR017970">
    <property type="entry name" value="Homeobox_CS"/>
</dbReference>